<evidence type="ECO:0000256" key="3">
    <source>
        <dbReference type="PROSITE-ProRule" id="PRU01379"/>
    </source>
</evidence>
<organism evidence="5 6">
    <name type="scientific">Dendroctonus ponderosae</name>
    <name type="common">Mountain pine beetle</name>
    <dbReference type="NCBI Taxonomy" id="77166"/>
    <lineage>
        <taxon>Eukaryota</taxon>
        <taxon>Metazoa</taxon>
        <taxon>Ecdysozoa</taxon>
        <taxon>Arthropoda</taxon>
        <taxon>Hexapoda</taxon>
        <taxon>Insecta</taxon>
        <taxon>Pterygota</taxon>
        <taxon>Neoptera</taxon>
        <taxon>Endopterygota</taxon>
        <taxon>Coleoptera</taxon>
        <taxon>Polyphaga</taxon>
        <taxon>Cucujiformia</taxon>
        <taxon>Curculionidae</taxon>
        <taxon>Scolytinae</taxon>
        <taxon>Dendroctonus</taxon>
    </lineage>
</organism>
<gene>
    <name evidence="5" type="ORF">D910_07975</name>
</gene>
<feature type="domain" description="Peptidase M14" evidence="4">
    <location>
        <begin position="1"/>
        <end position="128"/>
    </location>
</feature>
<evidence type="ECO:0000256" key="2">
    <source>
        <dbReference type="ARBA" id="ARBA00005988"/>
    </source>
</evidence>
<dbReference type="EMBL" id="KB632254">
    <property type="protein sequence ID" value="ERL90628.1"/>
    <property type="molecule type" value="Genomic_DNA"/>
</dbReference>
<dbReference type="SUPFAM" id="SSF53187">
    <property type="entry name" value="Zn-dependent exopeptidases"/>
    <property type="match status" value="1"/>
</dbReference>
<feature type="active site" description="Proton donor/acceptor" evidence="3">
    <location>
        <position position="122"/>
    </location>
</feature>
<dbReference type="PANTHER" id="PTHR11705:SF140">
    <property type="entry name" value="FI02848P-RELATED"/>
    <property type="match status" value="1"/>
</dbReference>
<evidence type="ECO:0000313" key="5">
    <source>
        <dbReference type="EMBL" id="ERL90628.1"/>
    </source>
</evidence>
<dbReference type="GO" id="GO:0008270">
    <property type="term" value="F:zinc ion binding"/>
    <property type="evidence" value="ECO:0007669"/>
    <property type="project" value="InterPro"/>
</dbReference>
<comment type="similarity">
    <text evidence="2 3">Belongs to the peptidase M14 family.</text>
</comment>
<dbReference type="InterPro" id="IPR000834">
    <property type="entry name" value="Peptidase_M14"/>
</dbReference>
<name>U4UE72_DENPD</name>
<accession>U4UE72</accession>
<dbReference type="PROSITE" id="PS52035">
    <property type="entry name" value="PEPTIDASE_M14"/>
    <property type="match status" value="1"/>
</dbReference>
<proteinExistence type="inferred from homology"/>
<sequence>MHAGASNNSCLNTYAGPEAFSEPESRALRNMVQNHLENARLYLTFHSYGEYLLYPWGYAVVYPDNAEELQSLGNLAAEAIASASTIGSSYLVANSAAALYAAAGASDDWVKSVGVELAYTVELPDGAL</sequence>
<dbReference type="GO" id="GO:0006508">
    <property type="term" value="P:proteolysis"/>
    <property type="evidence" value="ECO:0007669"/>
    <property type="project" value="InterPro"/>
</dbReference>
<evidence type="ECO:0000256" key="1">
    <source>
        <dbReference type="ARBA" id="ARBA00001947"/>
    </source>
</evidence>
<reference evidence="5 6" key="1">
    <citation type="journal article" date="2013" name="Genome Biol.">
        <title>Draft genome of the mountain pine beetle, Dendroctonus ponderosae Hopkins, a major forest pest.</title>
        <authorList>
            <person name="Keeling C.I."/>
            <person name="Yuen M.M."/>
            <person name="Liao N.Y."/>
            <person name="Docking T.R."/>
            <person name="Chan S.K."/>
            <person name="Taylor G.A."/>
            <person name="Palmquist D.L."/>
            <person name="Jackman S.D."/>
            <person name="Nguyen A."/>
            <person name="Li M."/>
            <person name="Henderson H."/>
            <person name="Janes J.K."/>
            <person name="Zhao Y."/>
            <person name="Pandoh P."/>
            <person name="Moore R."/>
            <person name="Sperling F.A."/>
            <person name="Huber D.P."/>
            <person name="Birol I."/>
            <person name="Jones S.J."/>
            <person name="Bohlmann J."/>
        </authorList>
    </citation>
    <scope>NUCLEOTIDE SEQUENCE</scope>
</reference>
<evidence type="ECO:0000259" key="4">
    <source>
        <dbReference type="PROSITE" id="PS52035"/>
    </source>
</evidence>
<protein>
    <recommendedName>
        <fullName evidence="4">Peptidase M14 domain-containing protein</fullName>
    </recommendedName>
</protein>
<comment type="cofactor">
    <cofactor evidence="1">
        <name>Zn(2+)</name>
        <dbReference type="ChEBI" id="CHEBI:29105"/>
    </cofactor>
</comment>
<dbReference type="Gene3D" id="3.40.630.10">
    <property type="entry name" value="Zn peptidases"/>
    <property type="match status" value="1"/>
</dbReference>
<dbReference type="Proteomes" id="UP000030742">
    <property type="component" value="Unassembled WGS sequence"/>
</dbReference>
<dbReference type="GO" id="GO:0005615">
    <property type="term" value="C:extracellular space"/>
    <property type="evidence" value="ECO:0007669"/>
    <property type="project" value="TreeGrafter"/>
</dbReference>
<dbReference type="GO" id="GO:0004181">
    <property type="term" value="F:metallocarboxypeptidase activity"/>
    <property type="evidence" value="ECO:0007669"/>
    <property type="project" value="InterPro"/>
</dbReference>
<evidence type="ECO:0000313" key="6">
    <source>
        <dbReference type="Proteomes" id="UP000030742"/>
    </source>
</evidence>
<dbReference type="Pfam" id="PF00246">
    <property type="entry name" value="Peptidase_M14"/>
    <property type="match status" value="1"/>
</dbReference>
<dbReference type="PANTHER" id="PTHR11705">
    <property type="entry name" value="PROTEASE FAMILY M14 CARBOXYPEPTIDASE A,B"/>
    <property type="match status" value="1"/>
</dbReference>
<dbReference type="AlphaFoldDB" id="U4UE72"/>